<proteinExistence type="predicted"/>
<sequence length="78" mass="8792">MKTMSLRIPDYLKNAVNDVCANEKISLNQFIVNALSEKVSALQTLDIIEKRAKRASKESFLEALSKVPSAEPDERDRL</sequence>
<dbReference type="SUPFAM" id="SSF47598">
    <property type="entry name" value="Ribbon-helix-helix"/>
    <property type="match status" value="1"/>
</dbReference>
<dbReference type="GO" id="GO:0006355">
    <property type="term" value="P:regulation of DNA-templated transcription"/>
    <property type="evidence" value="ECO:0007669"/>
    <property type="project" value="InterPro"/>
</dbReference>
<organism evidence="1">
    <name type="scientific">uncultured Sulfurovum sp</name>
    <dbReference type="NCBI Taxonomy" id="269237"/>
    <lineage>
        <taxon>Bacteria</taxon>
        <taxon>Pseudomonadati</taxon>
        <taxon>Campylobacterota</taxon>
        <taxon>Epsilonproteobacteria</taxon>
        <taxon>Campylobacterales</taxon>
        <taxon>Sulfurovaceae</taxon>
        <taxon>Sulfurovum</taxon>
        <taxon>environmental samples</taxon>
    </lineage>
</organism>
<dbReference type="AlphaFoldDB" id="A0A6S6U6N0"/>
<accession>A0A6S6U6N0</accession>
<dbReference type="EMBL" id="CACVAS010000128">
    <property type="protein sequence ID" value="CAA6824920.1"/>
    <property type="molecule type" value="Genomic_DNA"/>
</dbReference>
<name>A0A6S6U6N0_9BACT</name>
<evidence type="ECO:0000313" key="1">
    <source>
        <dbReference type="EMBL" id="CAA6824920.1"/>
    </source>
</evidence>
<gene>
    <name evidence="1" type="ORF">HELGO_WM7021</name>
</gene>
<reference evidence="1" key="1">
    <citation type="submission" date="2020-01" db="EMBL/GenBank/DDBJ databases">
        <authorList>
            <person name="Meier V. D."/>
            <person name="Meier V D."/>
        </authorList>
    </citation>
    <scope>NUCLEOTIDE SEQUENCE</scope>
    <source>
        <strain evidence="1">HLG_WM_MAG_01</strain>
    </source>
</reference>
<dbReference type="InterPro" id="IPR010985">
    <property type="entry name" value="Ribbon_hlx_hlx"/>
</dbReference>
<protein>
    <recommendedName>
        <fullName evidence="2">Toxin-antitoxin system HicB family antitoxin</fullName>
    </recommendedName>
</protein>
<evidence type="ECO:0008006" key="2">
    <source>
        <dbReference type="Google" id="ProtNLM"/>
    </source>
</evidence>